<evidence type="ECO:0000313" key="2">
    <source>
        <dbReference type="EMBL" id="GFY91130.1"/>
    </source>
</evidence>
<protein>
    <submittedName>
        <fullName evidence="2">Uncharacterized protein</fullName>
    </submittedName>
</protein>
<dbReference type="EMBL" id="BJWL01000007">
    <property type="protein sequence ID" value="GFY91130.1"/>
    <property type="molecule type" value="Genomic_DNA"/>
</dbReference>
<organism evidence="2 3">
    <name type="scientific">Actinidia rufa</name>
    <dbReference type="NCBI Taxonomy" id="165716"/>
    <lineage>
        <taxon>Eukaryota</taxon>
        <taxon>Viridiplantae</taxon>
        <taxon>Streptophyta</taxon>
        <taxon>Embryophyta</taxon>
        <taxon>Tracheophyta</taxon>
        <taxon>Spermatophyta</taxon>
        <taxon>Magnoliopsida</taxon>
        <taxon>eudicotyledons</taxon>
        <taxon>Gunneridae</taxon>
        <taxon>Pentapetalae</taxon>
        <taxon>asterids</taxon>
        <taxon>Ericales</taxon>
        <taxon>Actinidiaceae</taxon>
        <taxon>Actinidia</taxon>
    </lineage>
</organism>
<comment type="caution">
    <text evidence="2">The sequence shown here is derived from an EMBL/GenBank/DDBJ whole genome shotgun (WGS) entry which is preliminary data.</text>
</comment>
<evidence type="ECO:0000313" key="3">
    <source>
        <dbReference type="Proteomes" id="UP000585474"/>
    </source>
</evidence>
<dbReference type="AlphaFoldDB" id="A0A7J0EXJ0"/>
<sequence>MAPNPPPPWTTPPLSHSFSSPESTVISTESTATGIESTATIDHSTPLSLIFLSRVHPCGSSKTILGRRFHGLTAGRADLVRFDILTGLKGLTRLFLRLIDGSTGRIGWSGPRFKNLGLSSYNDDEW</sequence>
<name>A0A7J0EXJ0_9ERIC</name>
<feature type="compositionally biased region" description="Polar residues" evidence="1">
    <location>
        <begin position="14"/>
        <end position="32"/>
    </location>
</feature>
<reference evidence="2 3" key="1">
    <citation type="submission" date="2019-07" db="EMBL/GenBank/DDBJ databases">
        <title>De Novo Assembly of kiwifruit Actinidia rufa.</title>
        <authorList>
            <person name="Sugita-Konishi S."/>
            <person name="Sato K."/>
            <person name="Mori E."/>
            <person name="Abe Y."/>
            <person name="Kisaki G."/>
            <person name="Hamano K."/>
            <person name="Suezawa K."/>
            <person name="Otani M."/>
            <person name="Fukuda T."/>
            <person name="Manabe T."/>
            <person name="Gomi K."/>
            <person name="Tabuchi M."/>
            <person name="Akimitsu K."/>
            <person name="Kataoka I."/>
        </authorList>
    </citation>
    <scope>NUCLEOTIDE SEQUENCE [LARGE SCALE GENOMIC DNA]</scope>
    <source>
        <strain evidence="3">cv. Fuchu</strain>
    </source>
</reference>
<accession>A0A7J0EXJ0</accession>
<gene>
    <name evidence="2" type="ORF">Acr_07g0013260</name>
</gene>
<keyword evidence="3" id="KW-1185">Reference proteome</keyword>
<proteinExistence type="predicted"/>
<dbReference type="Proteomes" id="UP000585474">
    <property type="component" value="Unassembled WGS sequence"/>
</dbReference>
<feature type="compositionally biased region" description="Pro residues" evidence="1">
    <location>
        <begin position="1"/>
        <end position="11"/>
    </location>
</feature>
<evidence type="ECO:0000256" key="1">
    <source>
        <dbReference type="SAM" id="MobiDB-lite"/>
    </source>
</evidence>
<feature type="region of interest" description="Disordered" evidence="1">
    <location>
        <begin position="1"/>
        <end position="32"/>
    </location>
</feature>